<dbReference type="EMBL" id="JAROCA020000001">
    <property type="protein sequence ID" value="MDY0404844.1"/>
    <property type="molecule type" value="Genomic_DNA"/>
</dbReference>
<comment type="caution">
    <text evidence="1">The sequence shown here is derived from an EMBL/GenBank/DDBJ whole genome shotgun (WGS) entry which is preliminary data.</text>
</comment>
<protein>
    <submittedName>
        <fullName evidence="1">DUF3284 domain-containing protein</fullName>
    </submittedName>
</protein>
<keyword evidence="2" id="KW-1185">Reference proteome</keyword>
<dbReference type="Pfam" id="PF11687">
    <property type="entry name" value="DUF3284"/>
    <property type="match status" value="1"/>
</dbReference>
<dbReference type="RefSeq" id="WP_306067971.1">
    <property type="nucleotide sequence ID" value="NZ_JAROCA020000001.1"/>
</dbReference>
<organism evidence="1 2">
    <name type="scientific">Tigheibacillus jepli</name>
    <dbReference type="NCBI Taxonomy" id="3035914"/>
    <lineage>
        <taxon>Bacteria</taxon>
        <taxon>Bacillati</taxon>
        <taxon>Bacillota</taxon>
        <taxon>Bacilli</taxon>
        <taxon>Bacillales</taxon>
        <taxon>Bacillaceae</taxon>
        <taxon>Tigheibacillus</taxon>
    </lineage>
</organism>
<evidence type="ECO:0000313" key="2">
    <source>
        <dbReference type="Proteomes" id="UP001228376"/>
    </source>
</evidence>
<proteinExistence type="predicted"/>
<dbReference type="InterPro" id="IPR021701">
    <property type="entry name" value="DUF3284"/>
</dbReference>
<dbReference type="Proteomes" id="UP001228376">
    <property type="component" value="Unassembled WGS sequence"/>
</dbReference>
<sequence>MEIVRKMNVPASFLYKTIIDSVLSDIHTQTGKKISEKQLKGFKYVKTFSKNSKATIRIEDITNNQSYQYRTTSNKNDFMVAYEMRPLTEDSCELRYTEKMESFGYMDRLHLVGQIR</sequence>
<gene>
    <name evidence="1" type="ORF">P5G51_005000</name>
</gene>
<evidence type="ECO:0000313" key="1">
    <source>
        <dbReference type="EMBL" id="MDY0404844.1"/>
    </source>
</evidence>
<name>A0ABU5CEV3_9BACI</name>
<accession>A0ABU5CEV3</accession>
<reference evidence="1 2" key="1">
    <citation type="submission" date="2023-10" db="EMBL/GenBank/DDBJ databases">
        <title>179-bfca-hs.</title>
        <authorList>
            <person name="Miliotis G."/>
            <person name="Sengupta P."/>
            <person name="Hameed A."/>
            <person name="Chuvochina M."/>
            <person name="Mcdonagh F."/>
            <person name="Simpson A.C."/>
            <person name="Singh N.K."/>
            <person name="Rekha P.D."/>
            <person name="Raman K."/>
            <person name="Hugenholtz P."/>
            <person name="Venkateswaran K."/>
        </authorList>
    </citation>
    <scope>NUCLEOTIDE SEQUENCE [LARGE SCALE GENOMIC DNA]</scope>
    <source>
        <strain evidence="1 2">179-BFC-A-HS</strain>
    </source>
</reference>